<keyword evidence="5" id="KW-1185">Reference proteome</keyword>
<evidence type="ECO:0000256" key="1">
    <source>
        <dbReference type="ARBA" id="ARBA00022574"/>
    </source>
</evidence>
<reference evidence="4 5" key="1">
    <citation type="submission" date="2015-06" db="EMBL/GenBank/DDBJ databases">
        <title>Draft genome of the ant-associated black yeast Phialophora attae CBS 131958.</title>
        <authorList>
            <person name="Moreno L.F."/>
            <person name="Stielow B.J."/>
            <person name="de Hoog S."/>
            <person name="Vicente V.A."/>
            <person name="Weiss V.A."/>
            <person name="de Vries M."/>
            <person name="Cruz L.M."/>
            <person name="Souza E.M."/>
        </authorList>
    </citation>
    <scope>NUCLEOTIDE SEQUENCE [LARGE SCALE GENOMIC DNA]</scope>
    <source>
        <strain evidence="4 5">CBS 131958</strain>
    </source>
</reference>
<dbReference type="EMBL" id="LFJN01000003">
    <property type="protein sequence ID" value="KPI44275.1"/>
    <property type="molecule type" value="Genomic_DNA"/>
</dbReference>
<dbReference type="STRING" id="1664694.A0A0N1HFX4"/>
<dbReference type="Gene3D" id="2.130.10.10">
    <property type="entry name" value="YVTN repeat-like/Quinoprotein amine dehydrogenase"/>
    <property type="match status" value="1"/>
</dbReference>
<organism evidence="4 5">
    <name type="scientific">Cyphellophora attinorum</name>
    <dbReference type="NCBI Taxonomy" id="1664694"/>
    <lineage>
        <taxon>Eukaryota</taxon>
        <taxon>Fungi</taxon>
        <taxon>Dikarya</taxon>
        <taxon>Ascomycota</taxon>
        <taxon>Pezizomycotina</taxon>
        <taxon>Eurotiomycetes</taxon>
        <taxon>Chaetothyriomycetidae</taxon>
        <taxon>Chaetothyriales</taxon>
        <taxon>Cyphellophoraceae</taxon>
        <taxon>Cyphellophora</taxon>
    </lineage>
</organism>
<evidence type="ECO:0000256" key="2">
    <source>
        <dbReference type="ARBA" id="ARBA00022737"/>
    </source>
</evidence>
<dbReference type="SUPFAM" id="SSF50978">
    <property type="entry name" value="WD40 repeat-like"/>
    <property type="match status" value="1"/>
</dbReference>
<evidence type="ECO:0000313" key="4">
    <source>
        <dbReference type="EMBL" id="KPI44275.1"/>
    </source>
</evidence>
<feature type="region of interest" description="Disordered" evidence="3">
    <location>
        <begin position="322"/>
        <end position="343"/>
    </location>
</feature>
<proteinExistence type="predicted"/>
<accession>A0A0N1HFX4</accession>
<dbReference type="InterPro" id="IPR036322">
    <property type="entry name" value="WD40_repeat_dom_sf"/>
</dbReference>
<dbReference type="OrthoDB" id="25131at2759"/>
<dbReference type="Proteomes" id="UP000038010">
    <property type="component" value="Unassembled WGS sequence"/>
</dbReference>
<dbReference type="RefSeq" id="XP_018004238.1">
    <property type="nucleotide sequence ID" value="XM_018149069.1"/>
</dbReference>
<dbReference type="GeneID" id="28740949"/>
<dbReference type="InterPro" id="IPR001680">
    <property type="entry name" value="WD40_rpt"/>
</dbReference>
<evidence type="ECO:0000313" key="5">
    <source>
        <dbReference type="Proteomes" id="UP000038010"/>
    </source>
</evidence>
<keyword evidence="2" id="KW-0677">Repeat</keyword>
<evidence type="ECO:0000256" key="3">
    <source>
        <dbReference type="SAM" id="MobiDB-lite"/>
    </source>
</evidence>
<dbReference type="SMART" id="SM00320">
    <property type="entry name" value="WD40"/>
    <property type="match status" value="3"/>
</dbReference>
<dbReference type="VEuPathDB" id="FungiDB:AB675_8609"/>
<keyword evidence="1" id="KW-0853">WD repeat</keyword>
<dbReference type="Pfam" id="PF00400">
    <property type="entry name" value="WD40"/>
    <property type="match status" value="1"/>
</dbReference>
<dbReference type="PANTHER" id="PTHR22889:SF0">
    <property type="entry name" value="WD REPEAT-CONTAINING PROTEIN 89"/>
    <property type="match status" value="1"/>
</dbReference>
<sequence length="343" mass="36775">MSRSFQSVAQCKPSSQADVYIYKIVPVTDSKIAGITSADELFLVDGQLGSGTVIQLPGPPKTISTLVTTSDGNGFICAGGSGDVFLYDVRTRERAGKVNVGKGVTAMSLSGSALAVGTEYVNHQAVVSVWDVRQLSKPQWQNAENHDDITAIDFHPSRTNLLLAGGDDGQVSIFDSTVVEEEDSLVQGLNQGPVHKAGFLDQSSFYALSSDQNLALHPVFDDTRTEEPKPIDMGDVRPLIPCEYVVDIVKSGTAATIATGSHSKSRVDLVAIQPDGNFDLQNRIVLEGAHSEEIVRSIFTSDETGLIYTAGEDGQIQVFREAAGTSETSSRKSKKEGGRYKPY</sequence>
<name>A0A0N1HFX4_9EURO</name>
<dbReference type="InterPro" id="IPR039328">
    <property type="entry name" value="WDR89"/>
</dbReference>
<gene>
    <name evidence="4" type="ORF">AB675_8609</name>
</gene>
<protein>
    <submittedName>
        <fullName evidence="4">Putative WD repeat-containing protein</fullName>
    </submittedName>
</protein>
<dbReference type="PANTHER" id="PTHR22889">
    <property type="entry name" value="WD REPEAT-CONTAINING PROTEIN 89"/>
    <property type="match status" value="1"/>
</dbReference>
<dbReference type="InterPro" id="IPR015943">
    <property type="entry name" value="WD40/YVTN_repeat-like_dom_sf"/>
</dbReference>
<comment type="caution">
    <text evidence="4">The sequence shown here is derived from an EMBL/GenBank/DDBJ whole genome shotgun (WGS) entry which is preliminary data.</text>
</comment>
<dbReference type="AlphaFoldDB" id="A0A0N1HFX4"/>